<feature type="transmembrane region" description="Helical" evidence="1">
    <location>
        <begin position="37"/>
        <end position="60"/>
    </location>
</feature>
<gene>
    <name evidence="2" type="ORF">ACFO0C_47525</name>
</gene>
<proteinExistence type="predicted"/>
<reference evidence="3" key="1">
    <citation type="journal article" date="2019" name="Int. J. Syst. Evol. Microbiol.">
        <title>The Global Catalogue of Microorganisms (GCM) 10K type strain sequencing project: providing services to taxonomists for standard genome sequencing and annotation.</title>
        <authorList>
            <consortium name="The Broad Institute Genomics Platform"/>
            <consortium name="The Broad Institute Genome Sequencing Center for Infectious Disease"/>
            <person name="Wu L."/>
            <person name="Ma J."/>
        </authorList>
    </citation>
    <scope>NUCLEOTIDE SEQUENCE [LARGE SCALE GENOMIC DNA]</scope>
    <source>
        <strain evidence="3">TBRC 5832</strain>
    </source>
</reference>
<keyword evidence="1" id="KW-1133">Transmembrane helix</keyword>
<feature type="transmembrane region" description="Helical" evidence="1">
    <location>
        <begin position="65"/>
        <end position="84"/>
    </location>
</feature>
<dbReference type="RefSeq" id="WP_378073503.1">
    <property type="nucleotide sequence ID" value="NZ_JBHSBL010000041.1"/>
</dbReference>
<protein>
    <recommendedName>
        <fullName evidence="4">Integral membrane protein</fullName>
    </recommendedName>
</protein>
<evidence type="ECO:0008006" key="4">
    <source>
        <dbReference type="Google" id="ProtNLM"/>
    </source>
</evidence>
<keyword evidence="3" id="KW-1185">Reference proteome</keyword>
<accession>A0ABV8JG04</accession>
<feature type="transmembrane region" description="Helical" evidence="1">
    <location>
        <begin position="366"/>
        <end position="386"/>
    </location>
</feature>
<feature type="transmembrane region" description="Helical" evidence="1">
    <location>
        <begin position="125"/>
        <end position="145"/>
    </location>
</feature>
<keyword evidence="1" id="KW-0812">Transmembrane</keyword>
<feature type="transmembrane region" description="Helical" evidence="1">
    <location>
        <begin position="398"/>
        <end position="422"/>
    </location>
</feature>
<evidence type="ECO:0000313" key="3">
    <source>
        <dbReference type="Proteomes" id="UP001595867"/>
    </source>
</evidence>
<feature type="transmembrane region" description="Helical" evidence="1">
    <location>
        <begin position="304"/>
        <end position="324"/>
    </location>
</feature>
<feature type="transmembrane region" description="Helical" evidence="1">
    <location>
        <begin position="279"/>
        <end position="297"/>
    </location>
</feature>
<organism evidence="2 3">
    <name type="scientific">Actinoplanes subglobosus</name>
    <dbReference type="NCBI Taxonomy" id="1547892"/>
    <lineage>
        <taxon>Bacteria</taxon>
        <taxon>Bacillati</taxon>
        <taxon>Actinomycetota</taxon>
        <taxon>Actinomycetes</taxon>
        <taxon>Micromonosporales</taxon>
        <taxon>Micromonosporaceae</taxon>
        <taxon>Actinoplanes</taxon>
    </lineage>
</organism>
<comment type="caution">
    <text evidence="2">The sequence shown here is derived from an EMBL/GenBank/DDBJ whole genome shotgun (WGS) entry which is preliminary data.</text>
</comment>
<dbReference type="Proteomes" id="UP001595867">
    <property type="component" value="Unassembled WGS sequence"/>
</dbReference>
<feature type="transmembrane region" description="Helical" evidence="1">
    <location>
        <begin position="250"/>
        <end position="273"/>
    </location>
</feature>
<feature type="transmembrane region" description="Helical" evidence="1">
    <location>
        <begin position="90"/>
        <end position="113"/>
    </location>
</feature>
<feature type="transmembrane region" description="Helical" evidence="1">
    <location>
        <begin position="151"/>
        <end position="171"/>
    </location>
</feature>
<dbReference type="EMBL" id="JBHSBL010000041">
    <property type="protein sequence ID" value="MFC4072630.1"/>
    <property type="molecule type" value="Genomic_DNA"/>
</dbReference>
<sequence length="431" mass="43035">MNQWRSVLAGTGGAMVVSVTAAPFYAHSLLPAYHDVMISPFGDLYELAPIVAVVGALLLLRWWPYLLLAAGLCGGLIVIQEVAAGQETSLYPSAMMLLLHEVPYPLALIGTLGCAQSLRERGAPVAGLVGGVAAFAGALAGAVFILQGPSITGWMVGLVVVGTVALLPALWTLGRGDTAAAPAPGWDGARHVVAAGLVTALSIPVSVYGSQLFGLIAPGDNPDRGYLVVGTFTLVCVVLLATLSGGWALAGTLTGAAILVAVAMSLFVSIGSLQDSGPLVWLTAAGGLALGVAVAATRWRVAGAVVLSVAAAVTLVLTRGIVRIQVLTETTPDVRAYPLLVLGVAAVVAVFGAITPALAPSGAVPAVLGPLAGVLAVAGLRILRGLPLSSAGNGDGHFVASAVLALVAAAGVAAIGLAGHLIRKRTVTVSP</sequence>
<feature type="transmembrane region" description="Helical" evidence="1">
    <location>
        <begin position="336"/>
        <end position="359"/>
    </location>
</feature>
<evidence type="ECO:0000313" key="2">
    <source>
        <dbReference type="EMBL" id="MFC4072630.1"/>
    </source>
</evidence>
<name>A0ABV8JG04_9ACTN</name>
<evidence type="ECO:0000256" key="1">
    <source>
        <dbReference type="SAM" id="Phobius"/>
    </source>
</evidence>
<feature type="transmembrane region" description="Helical" evidence="1">
    <location>
        <begin position="192"/>
        <end position="213"/>
    </location>
</feature>
<feature type="transmembrane region" description="Helical" evidence="1">
    <location>
        <begin position="225"/>
        <end position="243"/>
    </location>
</feature>
<keyword evidence="1" id="KW-0472">Membrane</keyword>